<dbReference type="SUPFAM" id="SSF51395">
    <property type="entry name" value="FMN-linked oxidoreductases"/>
    <property type="match status" value="1"/>
</dbReference>
<dbReference type="Gene3D" id="3.20.20.70">
    <property type="entry name" value="Aldolase class I"/>
    <property type="match status" value="1"/>
</dbReference>
<feature type="binding site" evidence="7">
    <location>
        <position position="166"/>
    </location>
    <ligand>
        <name>glyoxylate</name>
        <dbReference type="ChEBI" id="CHEBI:36655"/>
    </ligand>
</feature>
<gene>
    <name evidence="9" type="ORF">BST13_19190</name>
</gene>
<evidence type="ECO:0000259" key="8">
    <source>
        <dbReference type="PROSITE" id="PS51349"/>
    </source>
</evidence>
<evidence type="ECO:0000256" key="7">
    <source>
        <dbReference type="PIRSR" id="PIRSR000138-2"/>
    </source>
</evidence>
<sequence>MARDTWFETVAIAQQRAKKRLPRSAYSSLISASEKGVSVSDNVEAFAQLGFAPHVVGATEKREMSTTVMGQDISMPVIISPTGVQAVDPDGEVAVARAAAARGTAMGLSSFASKPMEEVTAVNDKIFFQIYWLGSRDEIAERVQRAKDAGAVGLIATTDWSFSHGRDWGSPKIPERMDLKTMIKMSPEVLTKPRWLWSFGKHLRPPDLRVPNQGRRGEPGPTFFEAYGQWMATPPPTWEDIAWLREQWGGPFLLKGMVRVDDAKRAVDAGVSAITVSNHGGNNLDGTPASIRCLPAIAEAVGDQVEVLLDGGVRRGSDVVKAVALGARAVMIGRAYLWGLAANGQAGVENVLDILSGGIDSALRGLGKASIHDLSPDDILVPPGFLRSLGVPPTAGI</sequence>
<comment type="similarity">
    <text evidence="5">Belongs to the FMN-dependent alpha-hydroxy acid dehydrogenase family.</text>
</comment>
<comment type="cofactor">
    <cofactor evidence="1">
        <name>FMN</name>
        <dbReference type="ChEBI" id="CHEBI:58210"/>
    </cofactor>
</comment>
<dbReference type="InterPro" id="IPR000262">
    <property type="entry name" value="FMN-dep_DH"/>
</dbReference>
<dbReference type="PROSITE" id="PS51349">
    <property type="entry name" value="FMN_HYDROXY_ACID_DH_2"/>
    <property type="match status" value="1"/>
</dbReference>
<evidence type="ECO:0000256" key="5">
    <source>
        <dbReference type="ARBA" id="ARBA00024042"/>
    </source>
</evidence>
<feature type="active site" description="Proton acceptor" evidence="6">
    <location>
        <position position="279"/>
    </location>
</feature>
<dbReference type="STRING" id="1927124.BST13_19190"/>
<evidence type="ECO:0000256" key="1">
    <source>
        <dbReference type="ARBA" id="ARBA00001917"/>
    </source>
</evidence>
<accession>A0A1X0AUF2</accession>
<evidence type="ECO:0000313" key="9">
    <source>
        <dbReference type="EMBL" id="ORA33711.1"/>
    </source>
</evidence>
<feature type="binding site" evidence="7">
    <location>
        <begin position="310"/>
        <end position="314"/>
    </location>
    <ligand>
        <name>FMN</name>
        <dbReference type="ChEBI" id="CHEBI:58210"/>
    </ligand>
</feature>
<dbReference type="RefSeq" id="WP_083165613.1">
    <property type="nucleotide sequence ID" value="NZ_MVHF01000019.1"/>
</dbReference>
<dbReference type="Proteomes" id="UP000192448">
    <property type="component" value="Unassembled WGS sequence"/>
</dbReference>
<evidence type="ECO:0000256" key="6">
    <source>
        <dbReference type="PIRSR" id="PIRSR000138-1"/>
    </source>
</evidence>
<organism evidence="9 10">
    <name type="scientific">Mycobacterium aquaticum</name>
    <dbReference type="NCBI Taxonomy" id="1927124"/>
    <lineage>
        <taxon>Bacteria</taxon>
        <taxon>Bacillati</taxon>
        <taxon>Actinomycetota</taxon>
        <taxon>Actinomycetes</taxon>
        <taxon>Mycobacteriales</taxon>
        <taxon>Mycobacteriaceae</taxon>
        <taxon>Mycobacterium</taxon>
    </lineage>
</organism>
<protein>
    <submittedName>
        <fullName evidence="9">Alpha-hydroxy-acid oxidizing enzyme</fullName>
    </submittedName>
</protein>
<feature type="binding site" evidence="7">
    <location>
        <position position="255"/>
    </location>
    <ligand>
        <name>FMN</name>
        <dbReference type="ChEBI" id="CHEBI:58210"/>
    </ligand>
</feature>
<dbReference type="InterPro" id="IPR012133">
    <property type="entry name" value="Alpha-hydoxy_acid_DH_FMN"/>
</dbReference>
<dbReference type="PANTHER" id="PTHR10578">
    <property type="entry name" value="S -2-HYDROXY-ACID OXIDASE-RELATED"/>
    <property type="match status" value="1"/>
</dbReference>
<reference evidence="9 10" key="1">
    <citation type="submission" date="2017-02" db="EMBL/GenBank/DDBJ databases">
        <title>The new phylogeny of genus Mycobacterium.</title>
        <authorList>
            <person name="Tortoli E."/>
            <person name="Trovato A."/>
            <person name="Cirillo D.M."/>
        </authorList>
    </citation>
    <scope>NUCLEOTIDE SEQUENCE [LARGE SCALE GENOMIC DNA]</scope>
    <source>
        <strain evidence="9 10">RW6</strain>
    </source>
</reference>
<feature type="binding site" evidence="7">
    <location>
        <position position="157"/>
    </location>
    <ligand>
        <name>FMN</name>
        <dbReference type="ChEBI" id="CHEBI:58210"/>
    </ligand>
</feature>
<comment type="caution">
    <text evidence="9">The sequence shown here is derived from an EMBL/GenBank/DDBJ whole genome shotgun (WGS) entry which is preliminary data.</text>
</comment>
<feature type="binding site" evidence="7">
    <location>
        <position position="279"/>
    </location>
    <ligand>
        <name>glyoxylate</name>
        <dbReference type="ChEBI" id="CHEBI:36655"/>
    </ligand>
</feature>
<keyword evidence="10" id="KW-1185">Reference proteome</keyword>
<dbReference type="PANTHER" id="PTHR10578:SF107">
    <property type="entry name" value="2-HYDROXYACID OXIDASE 1"/>
    <property type="match status" value="1"/>
</dbReference>
<dbReference type="AlphaFoldDB" id="A0A1X0AUF2"/>
<feature type="domain" description="FMN hydroxy acid dehydrogenase" evidence="8">
    <location>
        <begin position="2"/>
        <end position="384"/>
    </location>
</feature>
<dbReference type="Pfam" id="PF01070">
    <property type="entry name" value="FMN_dh"/>
    <property type="match status" value="1"/>
</dbReference>
<dbReference type="PIRSF" id="PIRSF000138">
    <property type="entry name" value="Al-hdrx_acd_dh"/>
    <property type="match status" value="1"/>
</dbReference>
<feature type="binding site" evidence="7">
    <location>
        <position position="277"/>
    </location>
    <ligand>
        <name>FMN</name>
        <dbReference type="ChEBI" id="CHEBI:58210"/>
    </ligand>
</feature>
<keyword evidence="4" id="KW-0560">Oxidoreductase</keyword>
<keyword evidence="2 7" id="KW-0285">Flavoprotein</keyword>
<evidence type="ECO:0000256" key="4">
    <source>
        <dbReference type="ARBA" id="ARBA00023002"/>
    </source>
</evidence>
<dbReference type="InterPro" id="IPR023989">
    <property type="entry name" value="MftD"/>
</dbReference>
<feature type="binding site" evidence="7">
    <location>
        <position position="131"/>
    </location>
    <ligand>
        <name>glyoxylate</name>
        <dbReference type="ChEBI" id="CHEBI:36655"/>
    </ligand>
</feature>
<evidence type="ECO:0000256" key="2">
    <source>
        <dbReference type="ARBA" id="ARBA00022630"/>
    </source>
</evidence>
<feature type="binding site" evidence="7">
    <location>
        <begin position="333"/>
        <end position="334"/>
    </location>
    <ligand>
        <name>FMN</name>
        <dbReference type="ChEBI" id="CHEBI:58210"/>
    </ligand>
</feature>
<evidence type="ECO:0000313" key="10">
    <source>
        <dbReference type="Proteomes" id="UP000192448"/>
    </source>
</evidence>
<feature type="binding site" evidence="7">
    <location>
        <position position="109"/>
    </location>
    <ligand>
        <name>FMN</name>
        <dbReference type="ChEBI" id="CHEBI:58210"/>
    </ligand>
</feature>
<dbReference type="NCBIfam" id="TIGR03966">
    <property type="entry name" value="actino_HemFlav"/>
    <property type="match status" value="1"/>
</dbReference>
<proteinExistence type="inferred from homology"/>
<dbReference type="GO" id="GO:0016491">
    <property type="term" value="F:oxidoreductase activity"/>
    <property type="evidence" value="ECO:0007669"/>
    <property type="project" value="UniProtKB-KW"/>
</dbReference>
<dbReference type="InterPro" id="IPR013785">
    <property type="entry name" value="Aldolase_TIM"/>
</dbReference>
<feature type="binding site" evidence="7">
    <location>
        <position position="129"/>
    </location>
    <ligand>
        <name>FMN</name>
        <dbReference type="ChEBI" id="CHEBI:58210"/>
    </ligand>
</feature>
<dbReference type="CDD" id="cd02809">
    <property type="entry name" value="alpha_hydroxyacid_oxid_FMN"/>
    <property type="match status" value="1"/>
</dbReference>
<dbReference type="EMBL" id="MVHF01000019">
    <property type="protein sequence ID" value="ORA33711.1"/>
    <property type="molecule type" value="Genomic_DNA"/>
</dbReference>
<feature type="binding site" evidence="7">
    <location>
        <begin position="81"/>
        <end position="83"/>
    </location>
    <ligand>
        <name>FMN</name>
        <dbReference type="ChEBI" id="CHEBI:58210"/>
    </ligand>
</feature>
<name>A0A1X0AUF2_9MYCO</name>
<dbReference type="GO" id="GO:0010181">
    <property type="term" value="F:FMN binding"/>
    <property type="evidence" value="ECO:0007669"/>
    <property type="project" value="InterPro"/>
</dbReference>
<dbReference type="OrthoDB" id="9770452at2"/>
<keyword evidence="3 7" id="KW-0288">FMN</keyword>
<evidence type="ECO:0000256" key="3">
    <source>
        <dbReference type="ARBA" id="ARBA00022643"/>
    </source>
</evidence>
<dbReference type="InterPro" id="IPR037396">
    <property type="entry name" value="FMN_HAD"/>
</dbReference>